<dbReference type="PANTHER" id="PTHR40278">
    <property type="entry name" value="DNA UTILIZATION PROTEIN HOFN"/>
    <property type="match status" value="1"/>
</dbReference>
<keyword evidence="3" id="KW-0812">Transmembrane</keyword>
<evidence type="ECO:0000256" key="2">
    <source>
        <dbReference type="SAM" id="MobiDB-lite"/>
    </source>
</evidence>
<name>A0A1I6DBJ2_9FIRM</name>
<evidence type="ECO:0000256" key="3">
    <source>
        <dbReference type="SAM" id="Phobius"/>
    </source>
</evidence>
<dbReference type="Pfam" id="PF05137">
    <property type="entry name" value="PilN"/>
    <property type="match status" value="1"/>
</dbReference>
<dbReference type="PANTHER" id="PTHR40278:SF1">
    <property type="entry name" value="DNA UTILIZATION PROTEIN HOFN"/>
    <property type="match status" value="1"/>
</dbReference>
<keyword evidence="3" id="KW-1133">Transmembrane helix</keyword>
<keyword evidence="5" id="KW-1185">Reference proteome</keyword>
<dbReference type="InterPro" id="IPR052534">
    <property type="entry name" value="Extracell_DNA_Util/SecSys_Comp"/>
</dbReference>
<evidence type="ECO:0000313" key="4">
    <source>
        <dbReference type="EMBL" id="SFR02778.1"/>
    </source>
</evidence>
<dbReference type="Proteomes" id="UP000199584">
    <property type="component" value="Unassembled WGS sequence"/>
</dbReference>
<dbReference type="AlphaFoldDB" id="A0A1I6DBJ2"/>
<evidence type="ECO:0000256" key="1">
    <source>
        <dbReference type="SAM" id="Coils"/>
    </source>
</evidence>
<reference evidence="5" key="1">
    <citation type="submission" date="2016-10" db="EMBL/GenBank/DDBJ databases">
        <authorList>
            <person name="Varghese N."/>
            <person name="Submissions S."/>
        </authorList>
    </citation>
    <scope>NUCLEOTIDE SEQUENCE [LARGE SCALE GENOMIC DNA]</scope>
    <source>
        <strain evidence="5">DSM 3669</strain>
    </source>
</reference>
<dbReference type="RefSeq" id="WP_092482635.1">
    <property type="nucleotide sequence ID" value="NZ_FOYM01000008.1"/>
</dbReference>
<keyword evidence="1" id="KW-0175">Coiled coil</keyword>
<accession>A0A1I6DBJ2</accession>
<organism evidence="4 5">
    <name type="scientific">Desulfoscipio geothermicus DSM 3669</name>
    <dbReference type="NCBI Taxonomy" id="1121426"/>
    <lineage>
        <taxon>Bacteria</taxon>
        <taxon>Bacillati</taxon>
        <taxon>Bacillota</taxon>
        <taxon>Clostridia</taxon>
        <taxon>Eubacteriales</taxon>
        <taxon>Desulfallaceae</taxon>
        <taxon>Desulfoscipio</taxon>
    </lineage>
</organism>
<dbReference type="EMBL" id="FOYM01000008">
    <property type="protein sequence ID" value="SFR02778.1"/>
    <property type="molecule type" value="Genomic_DNA"/>
</dbReference>
<proteinExistence type="predicted"/>
<dbReference type="InterPro" id="IPR007813">
    <property type="entry name" value="PilN"/>
</dbReference>
<dbReference type="STRING" id="39060.SAMN05660706_10864"/>
<feature type="compositionally biased region" description="Basic and acidic residues" evidence="2">
    <location>
        <begin position="201"/>
        <end position="223"/>
    </location>
</feature>
<feature type="region of interest" description="Disordered" evidence="2">
    <location>
        <begin position="189"/>
        <end position="223"/>
    </location>
</feature>
<feature type="coiled-coil region" evidence="1">
    <location>
        <begin position="53"/>
        <end position="100"/>
    </location>
</feature>
<keyword evidence="3" id="KW-0472">Membrane</keyword>
<protein>
    <submittedName>
        <fullName evidence="4">Tfp pilus assembly protein PilN</fullName>
    </submittedName>
</protein>
<feature type="transmembrane region" description="Helical" evidence="3">
    <location>
        <begin position="28"/>
        <end position="48"/>
    </location>
</feature>
<gene>
    <name evidence="4" type="ORF">SAMN05660706_10864</name>
</gene>
<evidence type="ECO:0000313" key="5">
    <source>
        <dbReference type="Proteomes" id="UP000199584"/>
    </source>
</evidence>
<sequence length="223" mass="25215">MKAYNIYSKDLNFIPQTVIERARRRRQFFVAAVALWIMGVLLGTIYWIPENMAATARADIREVNEYIAELEKAAPVYEELEEVRKEYRDKLAALNHIEEEDKNFVALLDRVSLALPAGVYISSLKYVSGKTLELSVITDDPVDIARVVVALRNTGLFEEVTLQGKEVPLIKVAEPFTFNLTLRGVVQAEQEEEPSGEVESAGEKNVADSIKEEVESKLKRKLE</sequence>